<sequence>MACGWRALRSRRVLAAALRSDLGMSLALLLEQRGAGGGPGRLVVLLVEQRGARRVLGACSECPRLARPASIWRRFAWSRPGGIGRRVPAAVEVAQRRPGIAKAANRGADGLGACGAGIGGALIASRPCLRCRAVRPRSPWCWWPSSLRPPLPAFQAVVLWRRPLRTGRVIRPLTVDRSAALPASSTPSPTSATGGESPNNGGESRSVRMPQRGFRSLGVSVFGGPGGGAERLAGRRCRSLNPVSACHPV</sequence>
<name>A0A1J5QWX7_9ZZZZ</name>
<dbReference type="AlphaFoldDB" id="A0A1J5QWX7"/>
<evidence type="ECO:0000256" key="1">
    <source>
        <dbReference type="SAM" id="MobiDB-lite"/>
    </source>
</evidence>
<gene>
    <name evidence="2" type="ORF">GALL_338890</name>
</gene>
<accession>A0A1J5QWX7</accession>
<protein>
    <submittedName>
        <fullName evidence="2">Uncharacterized protein</fullName>
    </submittedName>
</protein>
<feature type="compositionally biased region" description="Low complexity" evidence="1">
    <location>
        <begin position="180"/>
        <end position="193"/>
    </location>
</feature>
<proteinExistence type="predicted"/>
<organism evidence="2">
    <name type="scientific">mine drainage metagenome</name>
    <dbReference type="NCBI Taxonomy" id="410659"/>
    <lineage>
        <taxon>unclassified sequences</taxon>
        <taxon>metagenomes</taxon>
        <taxon>ecological metagenomes</taxon>
    </lineage>
</organism>
<feature type="region of interest" description="Disordered" evidence="1">
    <location>
        <begin position="180"/>
        <end position="208"/>
    </location>
</feature>
<dbReference type="EMBL" id="MLJW01000629">
    <property type="protein sequence ID" value="OIQ84292.1"/>
    <property type="molecule type" value="Genomic_DNA"/>
</dbReference>
<feature type="compositionally biased region" description="Polar residues" evidence="1">
    <location>
        <begin position="194"/>
        <end position="203"/>
    </location>
</feature>
<reference evidence="2" key="1">
    <citation type="submission" date="2016-10" db="EMBL/GenBank/DDBJ databases">
        <title>Sequence of Gallionella enrichment culture.</title>
        <authorList>
            <person name="Poehlein A."/>
            <person name="Muehling M."/>
            <person name="Daniel R."/>
        </authorList>
    </citation>
    <scope>NUCLEOTIDE SEQUENCE</scope>
</reference>
<comment type="caution">
    <text evidence="2">The sequence shown here is derived from an EMBL/GenBank/DDBJ whole genome shotgun (WGS) entry which is preliminary data.</text>
</comment>
<evidence type="ECO:0000313" key="2">
    <source>
        <dbReference type="EMBL" id="OIQ84292.1"/>
    </source>
</evidence>